<dbReference type="GO" id="GO:0006935">
    <property type="term" value="P:chemotaxis"/>
    <property type="evidence" value="ECO:0007669"/>
    <property type="project" value="UniProtKB-KW"/>
</dbReference>
<dbReference type="PROSITE" id="PS50111">
    <property type="entry name" value="CHEMOTAXIS_TRANSDUC_2"/>
    <property type="match status" value="1"/>
</dbReference>
<comment type="subcellular location">
    <subcellularLocation>
        <location evidence="1">Cell membrane</location>
        <topology evidence="1">Multi-pass membrane protein</topology>
    </subcellularLocation>
</comment>
<evidence type="ECO:0000256" key="4">
    <source>
        <dbReference type="ARBA" id="ARBA00022500"/>
    </source>
</evidence>
<keyword evidence="3" id="KW-0488">Methylation</keyword>
<reference evidence="14 15" key="1">
    <citation type="submission" date="2018-11" db="EMBL/GenBank/DDBJ databases">
        <title>Genome sequencing of Paenibacillus sp. KCOM 3021 (= ChDC PVNT-B20).</title>
        <authorList>
            <person name="Kook J.-K."/>
            <person name="Park S.-N."/>
            <person name="Lim Y.K."/>
        </authorList>
    </citation>
    <scope>NUCLEOTIDE SEQUENCE [LARGE SCALE GENOMIC DNA]</scope>
    <source>
        <strain evidence="14 15">KCOM 3021</strain>
    </source>
</reference>
<accession>A0A3P3TWT8</accession>
<evidence type="ECO:0000256" key="11">
    <source>
        <dbReference type="SAM" id="Phobius"/>
    </source>
</evidence>
<keyword evidence="8 10" id="KW-0807">Transducer</keyword>
<dbReference type="Proteomes" id="UP000267017">
    <property type="component" value="Unassembled WGS sequence"/>
</dbReference>
<keyword evidence="5 11" id="KW-0812">Transmembrane</keyword>
<dbReference type="InterPro" id="IPR003660">
    <property type="entry name" value="HAMP_dom"/>
</dbReference>
<dbReference type="InterPro" id="IPR004089">
    <property type="entry name" value="MCPsignal_dom"/>
</dbReference>
<dbReference type="PROSITE" id="PS50885">
    <property type="entry name" value="HAMP"/>
    <property type="match status" value="1"/>
</dbReference>
<feature type="transmembrane region" description="Helical" evidence="11">
    <location>
        <begin position="21"/>
        <end position="41"/>
    </location>
</feature>
<dbReference type="OrthoDB" id="243053at2"/>
<dbReference type="PANTHER" id="PTHR32089:SF114">
    <property type="entry name" value="METHYL-ACCEPTING CHEMOTAXIS PROTEIN MCPB"/>
    <property type="match status" value="1"/>
</dbReference>
<evidence type="ECO:0000259" key="12">
    <source>
        <dbReference type="PROSITE" id="PS50111"/>
    </source>
</evidence>
<dbReference type="PANTHER" id="PTHR32089">
    <property type="entry name" value="METHYL-ACCEPTING CHEMOTAXIS PROTEIN MCPB"/>
    <property type="match status" value="1"/>
</dbReference>
<dbReference type="InterPro" id="IPR029151">
    <property type="entry name" value="Sensor-like_sf"/>
</dbReference>
<dbReference type="Gene3D" id="1.10.287.950">
    <property type="entry name" value="Methyl-accepting chemotaxis protein"/>
    <property type="match status" value="1"/>
</dbReference>
<dbReference type="RefSeq" id="WP_128630137.1">
    <property type="nucleotide sequence ID" value="NZ_RRCN01000001.1"/>
</dbReference>
<evidence type="ECO:0000256" key="2">
    <source>
        <dbReference type="ARBA" id="ARBA00022475"/>
    </source>
</evidence>
<evidence type="ECO:0000256" key="10">
    <source>
        <dbReference type="PROSITE-ProRule" id="PRU00284"/>
    </source>
</evidence>
<dbReference type="GO" id="GO:0005886">
    <property type="term" value="C:plasma membrane"/>
    <property type="evidence" value="ECO:0007669"/>
    <property type="project" value="UniProtKB-SubCell"/>
</dbReference>
<dbReference type="SUPFAM" id="SSF58104">
    <property type="entry name" value="Methyl-accepting chemotaxis protein (MCP) signaling domain"/>
    <property type="match status" value="1"/>
</dbReference>
<dbReference type="CDD" id="cd06225">
    <property type="entry name" value="HAMP"/>
    <property type="match status" value="1"/>
</dbReference>
<dbReference type="CDD" id="cd12912">
    <property type="entry name" value="PDC2_MCP_like"/>
    <property type="match status" value="1"/>
</dbReference>
<evidence type="ECO:0000313" key="15">
    <source>
        <dbReference type="Proteomes" id="UP000267017"/>
    </source>
</evidence>
<dbReference type="CDD" id="cd18773">
    <property type="entry name" value="PDC1_HK_sensor"/>
    <property type="match status" value="1"/>
</dbReference>
<protein>
    <submittedName>
        <fullName evidence="14">HAMP domain-containing protein</fullName>
    </submittedName>
</protein>
<feature type="domain" description="HAMP" evidence="13">
    <location>
        <begin position="307"/>
        <end position="359"/>
    </location>
</feature>
<dbReference type="Pfam" id="PF00015">
    <property type="entry name" value="MCPsignal"/>
    <property type="match status" value="1"/>
</dbReference>
<comment type="caution">
    <text evidence="14">The sequence shown here is derived from an EMBL/GenBank/DDBJ whole genome shotgun (WGS) entry which is preliminary data.</text>
</comment>
<dbReference type="EMBL" id="RRCN01000001">
    <property type="protein sequence ID" value="RRJ62244.1"/>
    <property type="molecule type" value="Genomic_DNA"/>
</dbReference>
<keyword evidence="4" id="KW-0145">Chemotaxis</keyword>
<evidence type="ECO:0000256" key="3">
    <source>
        <dbReference type="ARBA" id="ARBA00022481"/>
    </source>
</evidence>
<dbReference type="SUPFAM" id="SSF103190">
    <property type="entry name" value="Sensory domain-like"/>
    <property type="match status" value="1"/>
</dbReference>
<dbReference type="SMART" id="SM00283">
    <property type="entry name" value="MA"/>
    <property type="match status" value="1"/>
</dbReference>
<keyword evidence="15" id="KW-1185">Reference proteome</keyword>
<evidence type="ECO:0000256" key="6">
    <source>
        <dbReference type="ARBA" id="ARBA00022989"/>
    </source>
</evidence>
<evidence type="ECO:0000313" key="14">
    <source>
        <dbReference type="EMBL" id="RRJ62244.1"/>
    </source>
</evidence>
<evidence type="ECO:0000259" key="13">
    <source>
        <dbReference type="PROSITE" id="PS50885"/>
    </source>
</evidence>
<feature type="domain" description="Methyl-accepting transducer" evidence="12">
    <location>
        <begin position="378"/>
        <end position="615"/>
    </location>
</feature>
<dbReference type="Gene3D" id="3.30.450.20">
    <property type="entry name" value="PAS domain"/>
    <property type="match status" value="2"/>
</dbReference>
<dbReference type="GO" id="GO:0007165">
    <property type="term" value="P:signal transduction"/>
    <property type="evidence" value="ECO:0007669"/>
    <property type="project" value="UniProtKB-KW"/>
</dbReference>
<keyword evidence="6 11" id="KW-1133">Transmembrane helix</keyword>
<dbReference type="Pfam" id="PF00672">
    <property type="entry name" value="HAMP"/>
    <property type="match status" value="1"/>
</dbReference>
<keyword evidence="2" id="KW-1003">Cell membrane</keyword>
<gene>
    <name evidence="14" type="ORF">EHV15_04235</name>
</gene>
<name>A0A3P3TWT8_9BACL</name>
<evidence type="ECO:0000256" key="8">
    <source>
        <dbReference type="ARBA" id="ARBA00023224"/>
    </source>
</evidence>
<keyword evidence="7 11" id="KW-0472">Membrane</keyword>
<evidence type="ECO:0000256" key="9">
    <source>
        <dbReference type="ARBA" id="ARBA00029447"/>
    </source>
</evidence>
<dbReference type="Pfam" id="PF02743">
    <property type="entry name" value="dCache_1"/>
    <property type="match status" value="1"/>
</dbReference>
<evidence type="ECO:0000256" key="7">
    <source>
        <dbReference type="ARBA" id="ARBA00023136"/>
    </source>
</evidence>
<organism evidence="14 15">
    <name type="scientific">Paenibacillus oralis</name>
    <dbReference type="NCBI Taxonomy" id="2490856"/>
    <lineage>
        <taxon>Bacteria</taxon>
        <taxon>Bacillati</taxon>
        <taxon>Bacillota</taxon>
        <taxon>Bacilli</taxon>
        <taxon>Bacillales</taxon>
        <taxon>Paenibacillaceae</taxon>
        <taxon>Paenibacillus</taxon>
    </lineage>
</organism>
<evidence type="ECO:0000256" key="1">
    <source>
        <dbReference type="ARBA" id="ARBA00004651"/>
    </source>
</evidence>
<proteinExistence type="inferred from homology"/>
<sequence>MKAFWNRLLSLLEVRTLRNRMLLIFAVLLIIPNLVIAYSSYTSASGQLRSKMEESVKSNVNLLDETLNQIIEAESRNVEQLVMQIDSAQIDAKSPEVQELIELFMEKHPELEVLTVGNQNGAWMKAPDQGQQDYDPRDRDWYKAAMKAPNETVIIDPFTSSSTGHYNLFISRALADGQGAITVSLDLAQLNEMVKTIRLGKNGYIYIMDRTSKFVSHPTNAVGEEASGNQIAKIQGTESGFMEYVNPTTDLPQSVFFMTNKLTGFKIVGVLELQEFSEASMPILWTSLIVLGISLVVAGIVLFFVIRSITRPIERLNRSARRVSEGYLNEDVETKRKDEIGELAMNYNGMLNSLRTMVQEMSETASQLAASSEELTAGTEQNAKAVEHVVELVQEASGDAESQASSSAESAKTMDEMSMGIRKIAEASSTIVQSSSQTVSDVQNGSEKVAQVGLQMEEIRRSTRESAELMQQMNELSALVAEMSGSISDIAGQTNLLALNAAIEAARAGEEGRGFAVVAGEVRKLAEQSRGTADLIQQHIEQMTELTGKAYQMIKLDVNANVDRGMSVTEEAQQAFREIERSTQRISEQIHEVSAITEQMSASADEIANSVEQIATTSAKSLESFQGVTAATEEQLASMEEISSASEGLARMAADVNAQIERFKL</sequence>
<feature type="transmembrane region" description="Helical" evidence="11">
    <location>
        <begin position="283"/>
        <end position="306"/>
    </location>
</feature>
<dbReference type="AlphaFoldDB" id="A0A3P3TWT8"/>
<dbReference type="CDD" id="cd11386">
    <property type="entry name" value="MCP_signal"/>
    <property type="match status" value="1"/>
</dbReference>
<evidence type="ECO:0000256" key="5">
    <source>
        <dbReference type="ARBA" id="ARBA00022692"/>
    </source>
</evidence>
<comment type="similarity">
    <text evidence="9">Belongs to the methyl-accepting chemotaxis (MCP) protein family.</text>
</comment>
<dbReference type="Gene3D" id="6.10.340.10">
    <property type="match status" value="1"/>
</dbReference>
<dbReference type="InterPro" id="IPR033479">
    <property type="entry name" value="dCache_1"/>
</dbReference>
<dbReference type="SMART" id="SM00304">
    <property type="entry name" value="HAMP"/>
    <property type="match status" value="1"/>
</dbReference>